<keyword evidence="2" id="KW-1185">Reference proteome</keyword>
<dbReference type="Pfam" id="PF09420">
    <property type="entry name" value="Nop16"/>
    <property type="match status" value="1"/>
</dbReference>
<gene>
    <name evidence="1" type="ORF">POCULU_LOCUS8972</name>
</gene>
<accession>A0A9N9GVE5</accession>
<evidence type="ECO:0000313" key="2">
    <source>
        <dbReference type="Proteomes" id="UP000789572"/>
    </source>
</evidence>
<name>A0A9N9GVE5_9GLOM</name>
<dbReference type="EMBL" id="CAJVPJ010002982">
    <property type="protein sequence ID" value="CAG8632588.1"/>
    <property type="molecule type" value="Genomic_DNA"/>
</dbReference>
<dbReference type="OrthoDB" id="285729at2759"/>
<sequence length="67" mass="7372">NEEEVDVETLKNILGPDAGIIERDEEGNVINVILGKSKEELEEDKEVEPAPAKTDIVWALEEEAAVV</sequence>
<reference evidence="1" key="1">
    <citation type="submission" date="2021-06" db="EMBL/GenBank/DDBJ databases">
        <authorList>
            <person name="Kallberg Y."/>
            <person name="Tangrot J."/>
            <person name="Rosling A."/>
        </authorList>
    </citation>
    <scope>NUCLEOTIDE SEQUENCE</scope>
    <source>
        <strain evidence="1">IA702</strain>
    </source>
</reference>
<dbReference type="AlphaFoldDB" id="A0A9N9GVE5"/>
<comment type="caution">
    <text evidence="1">The sequence shown here is derived from an EMBL/GenBank/DDBJ whole genome shotgun (WGS) entry which is preliminary data.</text>
</comment>
<evidence type="ECO:0000313" key="1">
    <source>
        <dbReference type="EMBL" id="CAG8632588.1"/>
    </source>
</evidence>
<dbReference type="Proteomes" id="UP000789572">
    <property type="component" value="Unassembled WGS sequence"/>
</dbReference>
<feature type="non-terminal residue" evidence="1">
    <location>
        <position position="67"/>
    </location>
</feature>
<organism evidence="1 2">
    <name type="scientific">Paraglomus occultum</name>
    <dbReference type="NCBI Taxonomy" id="144539"/>
    <lineage>
        <taxon>Eukaryota</taxon>
        <taxon>Fungi</taxon>
        <taxon>Fungi incertae sedis</taxon>
        <taxon>Mucoromycota</taxon>
        <taxon>Glomeromycotina</taxon>
        <taxon>Glomeromycetes</taxon>
        <taxon>Paraglomerales</taxon>
        <taxon>Paraglomeraceae</taxon>
        <taxon>Paraglomus</taxon>
    </lineage>
</organism>
<protein>
    <submittedName>
        <fullName evidence="1">1381_t:CDS:1</fullName>
    </submittedName>
</protein>
<proteinExistence type="predicted"/>
<dbReference type="InterPro" id="IPR019002">
    <property type="entry name" value="Ribosome_biogenesis_Nop16"/>
</dbReference>